<dbReference type="RefSeq" id="WP_250597147.1">
    <property type="nucleotide sequence ID" value="NZ_JAKRVY010000006.1"/>
</dbReference>
<dbReference type="EMBL" id="JAKRVY010000006">
    <property type="protein sequence ID" value="MCL9814242.1"/>
    <property type="molecule type" value="Genomic_DNA"/>
</dbReference>
<feature type="region of interest" description="Disordered" evidence="1">
    <location>
        <begin position="75"/>
        <end position="96"/>
    </location>
</feature>
<organism evidence="2 3">
    <name type="scientific">Natranaeroarchaeum aerophilus</name>
    <dbReference type="NCBI Taxonomy" id="2917711"/>
    <lineage>
        <taxon>Archaea</taxon>
        <taxon>Methanobacteriati</taxon>
        <taxon>Methanobacteriota</taxon>
        <taxon>Stenosarchaea group</taxon>
        <taxon>Halobacteria</taxon>
        <taxon>Halobacteriales</taxon>
        <taxon>Natronoarchaeaceae</taxon>
        <taxon>Natranaeroarchaeum</taxon>
    </lineage>
</organism>
<name>A0AAE3K5E2_9EURY</name>
<feature type="compositionally biased region" description="Basic and acidic residues" evidence="1">
    <location>
        <begin position="78"/>
        <end position="88"/>
    </location>
</feature>
<keyword evidence="3" id="KW-1185">Reference proteome</keyword>
<gene>
    <name evidence="2" type="ORF">AArcSt11_11315</name>
</gene>
<reference evidence="2 3" key="1">
    <citation type="journal article" date="2022" name="Syst. Appl. Microbiol.">
        <title>Natronocalculus amylovorans gen. nov., sp. nov., and Natranaeroarchaeum aerophilus sp. nov., dominant culturable amylolytic natronoarchaea from hypersaline soda lakes in southwestern Siberia.</title>
        <authorList>
            <person name="Sorokin D.Y."/>
            <person name="Elcheninov A.G."/>
            <person name="Khizhniak T.V."/>
            <person name="Koenen M."/>
            <person name="Bale N.J."/>
            <person name="Damste J.S.S."/>
            <person name="Kublanov I.V."/>
        </authorList>
    </citation>
    <scope>NUCLEOTIDE SEQUENCE [LARGE SCALE GENOMIC DNA]</scope>
    <source>
        <strain evidence="2 3">AArc-St1-1</strain>
    </source>
</reference>
<dbReference type="AlphaFoldDB" id="A0AAE3K5E2"/>
<sequence length="96" mass="10589">MGHDDEETGFVLLDDEEPTEFVLVEEEVETGIVAVPDADARYPGLQPVESIGETGFVIVEEPDDSGETDFVLVEEESDSKLPVRHPDRSFPGIDTR</sequence>
<evidence type="ECO:0000313" key="2">
    <source>
        <dbReference type="EMBL" id="MCL9814242.1"/>
    </source>
</evidence>
<accession>A0AAE3K5E2</accession>
<dbReference type="Proteomes" id="UP001202674">
    <property type="component" value="Unassembled WGS sequence"/>
</dbReference>
<comment type="caution">
    <text evidence="2">The sequence shown here is derived from an EMBL/GenBank/DDBJ whole genome shotgun (WGS) entry which is preliminary data.</text>
</comment>
<evidence type="ECO:0000256" key="1">
    <source>
        <dbReference type="SAM" id="MobiDB-lite"/>
    </source>
</evidence>
<evidence type="ECO:0000313" key="3">
    <source>
        <dbReference type="Proteomes" id="UP001202674"/>
    </source>
</evidence>
<proteinExistence type="predicted"/>
<protein>
    <submittedName>
        <fullName evidence="2">Uncharacterized protein</fullName>
    </submittedName>
</protein>